<dbReference type="GO" id="GO:0071555">
    <property type="term" value="P:cell wall organization"/>
    <property type="evidence" value="ECO:0007669"/>
    <property type="project" value="UniProtKB-KW"/>
</dbReference>
<keyword evidence="12" id="KW-0624">Polysaccharide degradation</keyword>
<dbReference type="InterPro" id="IPR013780">
    <property type="entry name" value="Glyco_hydro_b"/>
</dbReference>
<sequence length="955" mass="107006">MRHWKSLLFSGLASAGALVTRNGGDALAKCPGYTASNVKTSGTGLTADLKLAGKACNAYGDDLKNLVLQVTYESGTLTFPTTTNNNNNNHTEEKHLTTTDNRLHVKIQDKDNQVYQVPASVFPRPSGSSSASRNNLKFDYTTSPFSFKVSRRDTHEVLFDTSAASLVFESQYLRLRTKLPKDPYLYGLGEHSDPFRLNTTNYIRTMWNQDSYGIPSGANLYGTQPFYLEHRESGSHGVFLLNSNGMDVMIDKAADGSQYLEYNTLGGVFDFWFFAGKTPTKVVQQYSEIAGLPAMQPYWGLGFHQCRYGYQDVFDVAEVVYNYSKAAIPLETMWTDIDYMDRRRVFTVDPDRFPLHKMRELVSHLHDHDQHYIVMVDPAVAYQDYPPLKKGLEQDIFLKRDNGSVWLGVVWPGVTVFPDWFSKNIEAYWNGMFGSFFNKKTGVDIDALWIDMNEPSNFPCNFPCDDPYAAAKGFPPPAPPVRSPPRKLPGWPCDFQPPGTDCKRSVEEVAHQARSPVGTVESPRAVEALARSAEVEPRAKGDQKGLPGRDLLYPKYAIHNKAAYMDSWNSDKGGISNHTVNTDLKHQNGLTMYDTHNMYGSMMSIASREAMLARRPGLRPMIITRSTFSGAGAKVGHWLGDNFSTWDMYRNSIREMLAFTSIYGFNMVGSDVCGFAQDTTEELCSRWAALGAFSTFYRNHNAEGQISQEFYRWPSVAESARKAIAIRYRLLDYIYSAMYTASVDGSPALLPMLYVYPHDKATWTLEHQYFYGPGLIVAPVTQQGATSVDIYLPDDLFFDWYTHKPIRGGATTHTIKDVSTTTIPLFIRAGVIIPTRINSTYTTTELRKQDFELLVPVDGVKGHAKGQLYLDDGVSIDQHGKYSLINFEYKNGQLSFDGVFNYKGPARITKITFLGLGCKPKQGKTDHNIAASKTYSRSVNVNLSLAKAASYKASN</sequence>
<dbReference type="InterPro" id="IPR011013">
    <property type="entry name" value="Gal_mutarotase_sf_dom"/>
</dbReference>
<reference evidence="19 20" key="1">
    <citation type="journal article" date="2016" name="PLoS Pathog.">
        <title>Biosynthesis of antibiotic leucinostatins in bio-control fungus Purpureocillium lilacinum and their inhibition on phytophthora revealed by genome mining.</title>
        <authorList>
            <person name="Wang G."/>
            <person name="Liu Z."/>
            <person name="Lin R."/>
            <person name="Li E."/>
            <person name="Mao Z."/>
            <person name="Ling J."/>
            <person name="Yang Y."/>
            <person name="Yin W.B."/>
            <person name="Xie B."/>
        </authorList>
    </citation>
    <scope>NUCLEOTIDE SEQUENCE [LARGE SCALE GENOMIC DNA]</scope>
    <source>
        <strain evidence="19">170</strain>
    </source>
</reference>
<evidence type="ECO:0000259" key="18">
    <source>
        <dbReference type="Pfam" id="PF21365"/>
    </source>
</evidence>
<accession>A0A179F4C1</accession>
<evidence type="ECO:0000256" key="1">
    <source>
        <dbReference type="ARBA" id="ARBA00000448"/>
    </source>
</evidence>
<evidence type="ECO:0000256" key="2">
    <source>
        <dbReference type="ARBA" id="ARBA00001657"/>
    </source>
</evidence>
<keyword evidence="7 14" id="KW-0378">Hydrolase</keyword>
<dbReference type="Gene3D" id="3.20.20.80">
    <property type="entry name" value="Glycosidases"/>
    <property type="match status" value="2"/>
</dbReference>
<feature type="domain" description="Glycosyl hydrolase family 31 C-terminal" evidence="18">
    <location>
        <begin position="745"/>
        <end position="833"/>
    </location>
</feature>
<dbReference type="SUPFAM" id="SSF74650">
    <property type="entry name" value="Galactose mutarotase-like"/>
    <property type="match status" value="1"/>
</dbReference>
<proteinExistence type="inferred from homology"/>
<protein>
    <submittedName>
        <fullName evidence="19">Alpha-glucosidase</fullName>
    </submittedName>
</protein>
<dbReference type="KEGG" id="pchm:VFPPC_10701"/>
<dbReference type="Gene3D" id="2.60.40.1760">
    <property type="entry name" value="glycosyl hydrolase (family 31)"/>
    <property type="match status" value="1"/>
</dbReference>
<gene>
    <name evidence="19" type="ORF">VFPPC_10701</name>
</gene>
<feature type="domain" description="Glycoside hydrolase family 31 TIM barrel" evidence="16">
    <location>
        <begin position="293"/>
        <end position="737"/>
    </location>
</feature>
<dbReference type="InterPro" id="IPR048395">
    <property type="entry name" value="Glyco_hydro_31_C"/>
</dbReference>
<comment type="caution">
    <text evidence="19">The sequence shown here is derived from an EMBL/GenBank/DDBJ whole genome shotgun (WGS) entry which is preliminary data.</text>
</comment>
<dbReference type="Proteomes" id="UP000078397">
    <property type="component" value="Unassembled WGS sequence"/>
</dbReference>
<dbReference type="Gene3D" id="2.60.40.1180">
    <property type="entry name" value="Golgi alpha-mannosidase II"/>
    <property type="match status" value="2"/>
</dbReference>
<dbReference type="GO" id="GO:0000272">
    <property type="term" value="P:polysaccharide catabolic process"/>
    <property type="evidence" value="ECO:0007669"/>
    <property type="project" value="UniProtKB-KW"/>
</dbReference>
<comment type="similarity">
    <text evidence="4 14">Belongs to the glycosyl hydrolase 31 family.</text>
</comment>
<evidence type="ECO:0000256" key="7">
    <source>
        <dbReference type="ARBA" id="ARBA00022801"/>
    </source>
</evidence>
<dbReference type="GO" id="GO:0030246">
    <property type="term" value="F:carbohydrate binding"/>
    <property type="evidence" value="ECO:0007669"/>
    <property type="project" value="InterPro"/>
</dbReference>
<comment type="subcellular location">
    <subcellularLocation>
        <location evidence="3">Secreted</location>
    </subcellularLocation>
</comment>
<dbReference type="Pfam" id="PF21365">
    <property type="entry name" value="Glyco_hydro_31_3rd"/>
    <property type="match status" value="1"/>
</dbReference>
<dbReference type="SUPFAM" id="SSF51445">
    <property type="entry name" value="(Trans)glycosidases"/>
    <property type="match status" value="1"/>
</dbReference>
<keyword evidence="11" id="KW-0961">Cell wall biogenesis/degradation</keyword>
<comment type="catalytic activity">
    <reaction evidence="2">
        <text>Hydrolysis of terminal, non-reducing (1-&gt;4)-linked alpha-D-glucose residues with release of alpha-D-glucose.</text>
        <dbReference type="EC" id="3.2.1.20"/>
    </reaction>
</comment>
<evidence type="ECO:0000256" key="6">
    <source>
        <dbReference type="ARBA" id="ARBA00022729"/>
    </source>
</evidence>
<comment type="catalytic activity">
    <reaction evidence="1">
        <text>Hydrolysis of terminal, non-reducing beta-D-glucosyl residues with release of beta-D-glucose.</text>
        <dbReference type="EC" id="3.2.1.21"/>
    </reaction>
</comment>
<evidence type="ECO:0000313" key="20">
    <source>
        <dbReference type="Proteomes" id="UP000078397"/>
    </source>
</evidence>
<evidence type="ECO:0000259" key="17">
    <source>
        <dbReference type="Pfam" id="PF13802"/>
    </source>
</evidence>
<keyword evidence="6 15" id="KW-0732">Signal</keyword>
<evidence type="ECO:0000313" key="19">
    <source>
        <dbReference type="EMBL" id="OAQ60277.2"/>
    </source>
</evidence>
<evidence type="ECO:0000256" key="13">
    <source>
        <dbReference type="ARBA" id="ARBA00025512"/>
    </source>
</evidence>
<dbReference type="GeneID" id="28853016"/>
<evidence type="ECO:0000256" key="12">
    <source>
        <dbReference type="ARBA" id="ARBA00023326"/>
    </source>
</evidence>
<evidence type="ECO:0000256" key="4">
    <source>
        <dbReference type="ARBA" id="ARBA00007806"/>
    </source>
</evidence>
<dbReference type="EMBL" id="LSBJ02000009">
    <property type="protein sequence ID" value="OAQ60277.2"/>
    <property type="molecule type" value="Genomic_DNA"/>
</dbReference>
<dbReference type="Pfam" id="PF01055">
    <property type="entry name" value="Glyco_hydro_31_2nd"/>
    <property type="match status" value="1"/>
</dbReference>
<evidence type="ECO:0000256" key="8">
    <source>
        <dbReference type="ARBA" id="ARBA00023180"/>
    </source>
</evidence>
<dbReference type="InterPro" id="IPR025887">
    <property type="entry name" value="Glyco_hydro_31_N_dom"/>
</dbReference>
<dbReference type="STRING" id="1380566.A0A179F4C1"/>
<evidence type="ECO:0000256" key="9">
    <source>
        <dbReference type="ARBA" id="ARBA00023277"/>
    </source>
</evidence>
<evidence type="ECO:0000256" key="3">
    <source>
        <dbReference type="ARBA" id="ARBA00004613"/>
    </source>
</evidence>
<feature type="chain" id="PRO_5012091081" evidence="15">
    <location>
        <begin position="18"/>
        <end position="955"/>
    </location>
</feature>
<evidence type="ECO:0000256" key="14">
    <source>
        <dbReference type="RuleBase" id="RU361185"/>
    </source>
</evidence>
<evidence type="ECO:0000256" key="10">
    <source>
        <dbReference type="ARBA" id="ARBA00023295"/>
    </source>
</evidence>
<feature type="domain" description="Glycoside hydrolase family 31 N-terminal" evidence="17">
    <location>
        <begin position="105"/>
        <end position="245"/>
    </location>
</feature>
<dbReference type="Pfam" id="PF13802">
    <property type="entry name" value="Gal_mutarotas_2"/>
    <property type="match status" value="1"/>
</dbReference>
<dbReference type="GO" id="GO:0004558">
    <property type="term" value="F:alpha-1,4-glucosidase activity"/>
    <property type="evidence" value="ECO:0007669"/>
    <property type="project" value="UniProtKB-EC"/>
</dbReference>
<dbReference type="PANTHER" id="PTHR22762">
    <property type="entry name" value="ALPHA-GLUCOSIDASE"/>
    <property type="match status" value="1"/>
</dbReference>
<dbReference type="InterPro" id="IPR017853">
    <property type="entry name" value="GH"/>
</dbReference>
<dbReference type="InterPro" id="IPR000322">
    <property type="entry name" value="Glyco_hydro_31_TIM"/>
</dbReference>
<dbReference type="AlphaFoldDB" id="A0A179F4C1"/>
<evidence type="ECO:0000259" key="16">
    <source>
        <dbReference type="Pfam" id="PF01055"/>
    </source>
</evidence>
<keyword evidence="10 14" id="KW-0326">Glycosidase</keyword>
<name>A0A179F4C1_METCM</name>
<dbReference type="SUPFAM" id="SSF51011">
    <property type="entry name" value="Glycosyl hydrolase domain"/>
    <property type="match status" value="1"/>
</dbReference>
<evidence type="ECO:0000256" key="11">
    <source>
        <dbReference type="ARBA" id="ARBA00023316"/>
    </source>
</evidence>
<dbReference type="OrthoDB" id="5839090at2759"/>
<dbReference type="CDD" id="cd14752">
    <property type="entry name" value="GH31_N"/>
    <property type="match status" value="1"/>
</dbReference>
<evidence type="ECO:0000256" key="5">
    <source>
        <dbReference type="ARBA" id="ARBA00022525"/>
    </source>
</evidence>
<dbReference type="GO" id="GO:0005576">
    <property type="term" value="C:extracellular region"/>
    <property type="evidence" value="ECO:0007669"/>
    <property type="project" value="UniProtKB-SubCell"/>
</dbReference>
<evidence type="ECO:0000256" key="15">
    <source>
        <dbReference type="SAM" id="SignalP"/>
    </source>
</evidence>
<dbReference type="PANTHER" id="PTHR22762:SF67">
    <property type="entry name" value="ALPHA_BETA-GLUCOSIDASE AGDC-RELATED"/>
    <property type="match status" value="1"/>
</dbReference>
<keyword evidence="8" id="KW-0325">Glycoprotein</keyword>
<keyword evidence="9" id="KW-0119">Carbohydrate metabolism</keyword>
<keyword evidence="20" id="KW-1185">Reference proteome</keyword>
<comment type="function">
    <text evidence="13">Glucosidase involved in the degradation of cellulosic biomass. Has both alpha- and beta-glucosidase activity.</text>
</comment>
<feature type="signal peptide" evidence="15">
    <location>
        <begin position="1"/>
        <end position="17"/>
    </location>
</feature>
<organism evidence="19 20">
    <name type="scientific">Pochonia chlamydosporia 170</name>
    <dbReference type="NCBI Taxonomy" id="1380566"/>
    <lineage>
        <taxon>Eukaryota</taxon>
        <taxon>Fungi</taxon>
        <taxon>Dikarya</taxon>
        <taxon>Ascomycota</taxon>
        <taxon>Pezizomycotina</taxon>
        <taxon>Sordariomycetes</taxon>
        <taxon>Hypocreomycetidae</taxon>
        <taxon>Hypocreales</taxon>
        <taxon>Clavicipitaceae</taxon>
        <taxon>Pochonia</taxon>
    </lineage>
</organism>
<dbReference type="GO" id="GO:0008422">
    <property type="term" value="F:beta-glucosidase activity"/>
    <property type="evidence" value="ECO:0007669"/>
    <property type="project" value="UniProtKB-EC"/>
</dbReference>
<dbReference type="CDD" id="cd06602">
    <property type="entry name" value="GH31_MGAM_SI_GAA"/>
    <property type="match status" value="1"/>
</dbReference>
<keyword evidence="5" id="KW-0964">Secreted</keyword>
<dbReference type="RefSeq" id="XP_022284074.1">
    <property type="nucleotide sequence ID" value="XM_022428727.1"/>
</dbReference>